<dbReference type="Proteomes" id="UP000003755">
    <property type="component" value="Unassembled WGS sequence"/>
</dbReference>
<comment type="pathway">
    <text evidence="1">Purine metabolism; ppGpp biosynthesis; ppGpp from GTP: step 1/2.</text>
</comment>
<gene>
    <name evidence="3" type="ORF">BLAHAN_04846</name>
</gene>
<dbReference type="SMART" id="SM00954">
    <property type="entry name" value="RelA_SpoT"/>
    <property type="match status" value="1"/>
</dbReference>
<evidence type="ECO:0000313" key="4">
    <source>
        <dbReference type="Proteomes" id="UP000003755"/>
    </source>
</evidence>
<dbReference type="Gene3D" id="1.10.287.860">
    <property type="entry name" value="Nucleotidyltransferase"/>
    <property type="match status" value="1"/>
</dbReference>
<dbReference type="eggNOG" id="COG2357">
    <property type="taxonomic scope" value="Bacteria"/>
</dbReference>
<evidence type="ECO:0000313" key="3">
    <source>
        <dbReference type="EMBL" id="EEX22621.1"/>
    </source>
</evidence>
<comment type="caution">
    <text evidence="3">The sequence shown here is derived from an EMBL/GenBank/DDBJ whole genome shotgun (WGS) entry which is preliminary data.</text>
</comment>
<dbReference type="HOGENOM" id="CLU_077095_2_0_9"/>
<accession>C9L639</accession>
<dbReference type="InterPro" id="IPR007685">
    <property type="entry name" value="RelA_SpoT"/>
</dbReference>
<dbReference type="Gene3D" id="3.30.460.10">
    <property type="entry name" value="Beta Polymerase, domain 2"/>
    <property type="match status" value="1"/>
</dbReference>
<dbReference type="UniPathway" id="UPA00908">
    <property type="reaction ID" value="UER00884"/>
</dbReference>
<feature type="domain" description="RelA/SpoT" evidence="2">
    <location>
        <begin position="53"/>
        <end position="174"/>
    </location>
</feature>
<protein>
    <submittedName>
        <fullName evidence="3">RelA/SpoT domain protein</fullName>
    </submittedName>
</protein>
<proteinExistence type="predicted"/>
<dbReference type="SUPFAM" id="SSF81301">
    <property type="entry name" value="Nucleotidyltransferase"/>
    <property type="match status" value="1"/>
</dbReference>
<organism evidence="3 4">
    <name type="scientific">Blautia hansenii DSM 20583</name>
    <dbReference type="NCBI Taxonomy" id="537007"/>
    <lineage>
        <taxon>Bacteria</taxon>
        <taxon>Bacillati</taxon>
        <taxon>Bacillota</taxon>
        <taxon>Clostridia</taxon>
        <taxon>Lachnospirales</taxon>
        <taxon>Lachnospiraceae</taxon>
        <taxon>Blautia</taxon>
    </lineage>
</organism>
<keyword evidence="4" id="KW-1185">Reference proteome</keyword>
<dbReference type="STRING" id="537007.BLAHAN_04846"/>
<evidence type="ECO:0000259" key="2">
    <source>
        <dbReference type="SMART" id="SM00954"/>
    </source>
</evidence>
<dbReference type="AlphaFoldDB" id="C9L639"/>
<evidence type="ECO:0000256" key="1">
    <source>
        <dbReference type="ARBA" id="ARBA00004976"/>
    </source>
</evidence>
<dbReference type="PANTHER" id="PTHR47837">
    <property type="entry name" value="GTP PYROPHOSPHOKINASE YJBM"/>
    <property type="match status" value="1"/>
</dbReference>
<dbReference type="InterPro" id="IPR052366">
    <property type="entry name" value="GTP_Pyrophosphokinase"/>
</dbReference>
<dbReference type="GO" id="GO:0015970">
    <property type="term" value="P:guanosine tetraphosphate biosynthetic process"/>
    <property type="evidence" value="ECO:0007669"/>
    <property type="project" value="UniProtKB-UniPathway"/>
</dbReference>
<dbReference type="CDD" id="cd05399">
    <property type="entry name" value="NT_Rel-Spo_like"/>
    <property type="match status" value="1"/>
</dbReference>
<dbReference type="EMBL" id="ABYU02000011">
    <property type="protein sequence ID" value="EEX22621.1"/>
    <property type="molecule type" value="Genomic_DNA"/>
</dbReference>
<dbReference type="InterPro" id="IPR043519">
    <property type="entry name" value="NT_sf"/>
</dbReference>
<reference evidence="3" key="1">
    <citation type="submission" date="2009-09" db="EMBL/GenBank/DDBJ databases">
        <authorList>
            <person name="Weinstock G."/>
            <person name="Sodergren E."/>
            <person name="Clifton S."/>
            <person name="Fulton L."/>
            <person name="Fulton B."/>
            <person name="Courtney L."/>
            <person name="Fronick C."/>
            <person name="Harrison M."/>
            <person name="Strong C."/>
            <person name="Farmer C."/>
            <person name="Delahaunty K."/>
            <person name="Markovic C."/>
            <person name="Hall O."/>
            <person name="Minx P."/>
            <person name="Tomlinson C."/>
            <person name="Mitreva M."/>
            <person name="Nelson J."/>
            <person name="Hou S."/>
            <person name="Wollam A."/>
            <person name="Pepin K.H."/>
            <person name="Johnson M."/>
            <person name="Bhonagiri V."/>
            <person name="Nash W.E."/>
            <person name="Warren W."/>
            <person name="Chinwalla A."/>
            <person name="Mardis E.R."/>
            <person name="Wilson R.K."/>
        </authorList>
    </citation>
    <scope>NUCLEOTIDE SEQUENCE [LARGE SCALE GENOMIC DNA]</scope>
    <source>
        <strain evidence="3">DSM 20583</strain>
    </source>
</reference>
<dbReference type="Pfam" id="PF04607">
    <property type="entry name" value="RelA_SpoT"/>
    <property type="match status" value="1"/>
</dbReference>
<name>C9L639_BLAHA</name>
<sequence>MIVKESCFMEIRLWRELLIPYELAVKDLVMKFKLLQKEHREKNLYSPIEQVTGRVKSINSILEKMQAKHVSWEELEEKIEDIAGVRIICQFCEDIEKVAALIRNRSDMRVLEEKDYVTQGKDSGYRSYHMIVSYCAETLAGKKEIHAEIQIRTLAMNFWATIEHSLQYKYKGNVPADLAGRLTEAANSVLKLDEEMSLVRSEVMDAQKSMLHQSNLVADILNNIENLYYYANRRETGKILEEFYRVYEEKNPQKLESFYKELDFIAEGCRAQALTYEDI</sequence>
<dbReference type="PANTHER" id="PTHR47837:SF2">
    <property type="entry name" value="GTP PYROPHOSPHOKINASE YWAC"/>
    <property type="match status" value="1"/>
</dbReference>